<dbReference type="PANTHER" id="PTHR37835:SF1">
    <property type="entry name" value="ALPHA-CLOSTRIPAIN"/>
    <property type="match status" value="1"/>
</dbReference>
<reference evidence="2 3" key="1">
    <citation type="submission" date="2021-03" db="EMBL/GenBank/DDBJ databases">
        <title>Geobacter metallireducens gen. nov. sp. nov., a microorganism capable of coupling the complete oxidation of organic compounds to the reduction of iron and other metals.</title>
        <authorList>
            <person name="Li Y."/>
        </authorList>
    </citation>
    <scope>NUCLEOTIDE SEQUENCE [LARGE SCALE GENOMIC DNA]</scope>
    <source>
        <strain evidence="2 3">Jerry-YX</strain>
    </source>
</reference>
<evidence type="ECO:0000256" key="1">
    <source>
        <dbReference type="SAM" id="MobiDB-lite"/>
    </source>
</evidence>
<dbReference type="Pfam" id="PF03415">
    <property type="entry name" value="Peptidase_C11"/>
    <property type="match status" value="2"/>
</dbReference>
<dbReference type="Proteomes" id="UP000663651">
    <property type="component" value="Chromosome"/>
</dbReference>
<dbReference type="InterPro" id="IPR005077">
    <property type="entry name" value="Peptidase_C11"/>
</dbReference>
<evidence type="ECO:0000313" key="2">
    <source>
        <dbReference type="EMBL" id="QSV44758.1"/>
    </source>
</evidence>
<gene>
    <name evidence="2" type="ORF">JZM60_11355</name>
</gene>
<dbReference type="RefSeq" id="WP_207162572.1">
    <property type="nucleotide sequence ID" value="NZ_CP071382.1"/>
</dbReference>
<feature type="region of interest" description="Disordered" evidence="1">
    <location>
        <begin position="132"/>
        <end position="153"/>
    </location>
</feature>
<proteinExistence type="predicted"/>
<dbReference type="PANTHER" id="PTHR37835">
    <property type="entry name" value="ALPHA-CLOSTRIPAIN"/>
    <property type="match status" value="1"/>
</dbReference>
<dbReference type="EMBL" id="CP071382">
    <property type="protein sequence ID" value="QSV44758.1"/>
    <property type="molecule type" value="Genomic_DNA"/>
</dbReference>
<accession>A0ABX7Q038</accession>
<name>A0ABX7Q038_9BACT</name>
<keyword evidence="3" id="KW-1185">Reference proteome</keyword>
<dbReference type="Gene3D" id="3.40.50.11970">
    <property type="match status" value="1"/>
</dbReference>
<sequence>MATKATTKRNWTIMVYLAGDNNLDSAGVVDLKEMKTTGTNDKVAVLAQFDRAGTKTQTMRYCLKKGTSLAKDAVQSLGETNMGDPKVLEDFVTWGITNYPADHYLLVLWNHGAGWDDANLYEGDVFSGAAPPVSRKAQPVPTRGATGDGKPLPMAQARAGIRRTRRALFSTTVAAAIKQRGIAFDDQAQDFLDNIELKKVMTAIKKKLNKKIDILGMDACLMSMVEVAYQMRAVADYSVGSEETEPGDGWPYDRILKALAAKPAMTPEELSKTIVTQYLASYKSGDNVTQSAVKLLALNPLATAIDSLAKALSGILGDTAARTALINARAQVQEYSRPYDDYCDLIDLCDLISKGVANPAVKNACSAVKGAATTAVIAAGYKGTAVDNSRGVSIYFPKRKLSPLYKTLDFTKKSAWDEFLSAYLAVLGR</sequence>
<protein>
    <submittedName>
        <fullName evidence="2">Peptidase C11</fullName>
    </submittedName>
</protein>
<evidence type="ECO:0000313" key="3">
    <source>
        <dbReference type="Proteomes" id="UP000663651"/>
    </source>
</evidence>
<organism evidence="2 3">
    <name type="scientific">Geobacter benzoatilyticus</name>
    <dbReference type="NCBI Taxonomy" id="2815309"/>
    <lineage>
        <taxon>Bacteria</taxon>
        <taxon>Pseudomonadati</taxon>
        <taxon>Thermodesulfobacteriota</taxon>
        <taxon>Desulfuromonadia</taxon>
        <taxon>Geobacterales</taxon>
        <taxon>Geobacteraceae</taxon>
        <taxon>Geobacter</taxon>
    </lineage>
</organism>